<dbReference type="PATRIC" id="fig|1321817.3.peg.1643"/>
<accession>U1PV40</accession>
<protein>
    <submittedName>
        <fullName evidence="1">Uncharacterized protein</fullName>
    </submittedName>
</protein>
<organism evidence="1 2">
    <name type="scientific">Actinomyces graevenitzii F0530</name>
    <dbReference type="NCBI Taxonomy" id="1321817"/>
    <lineage>
        <taxon>Bacteria</taxon>
        <taxon>Bacillati</taxon>
        <taxon>Actinomycetota</taxon>
        <taxon>Actinomycetes</taxon>
        <taxon>Actinomycetales</taxon>
        <taxon>Actinomycetaceae</taxon>
        <taxon>Actinomyces</taxon>
    </lineage>
</organism>
<name>U1PV40_9ACTO</name>
<reference evidence="1 2" key="1">
    <citation type="submission" date="2013-08" db="EMBL/GenBank/DDBJ databases">
        <authorList>
            <person name="Weinstock G."/>
            <person name="Sodergren E."/>
            <person name="Wylie T."/>
            <person name="Fulton L."/>
            <person name="Fulton R."/>
            <person name="Fronick C."/>
            <person name="O'Laughlin M."/>
            <person name="Godfrey J."/>
            <person name="Miner T."/>
            <person name="Herter B."/>
            <person name="Appelbaum E."/>
            <person name="Cordes M."/>
            <person name="Lek S."/>
            <person name="Wollam A."/>
            <person name="Pepin K.H."/>
            <person name="Palsikar V.B."/>
            <person name="Mitreva M."/>
            <person name="Wilson R.K."/>
        </authorList>
    </citation>
    <scope>NUCLEOTIDE SEQUENCE [LARGE SCALE GENOMIC DNA]</scope>
    <source>
        <strain evidence="1 2">F0530</strain>
    </source>
</reference>
<comment type="caution">
    <text evidence="1">The sequence shown here is derived from an EMBL/GenBank/DDBJ whole genome shotgun (WGS) entry which is preliminary data.</text>
</comment>
<sequence length="43" mass="4762">MGMSPVIDGSLDEDGCFLRASGDEPTWKAHGRIVRKFSPRERG</sequence>
<evidence type="ECO:0000313" key="2">
    <source>
        <dbReference type="Proteomes" id="UP000016481"/>
    </source>
</evidence>
<gene>
    <name evidence="1" type="ORF">HMPREF1978_01863</name>
</gene>
<proteinExistence type="predicted"/>
<dbReference type="HOGENOM" id="CLU_3228327_0_0_11"/>
<evidence type="ECO:0000313" key="1">
    <source>
        <dbReference type="EMBL" id="ERH14346.1"/>
    </source>
</evidence>
<dbReference type="Proteomes" id="UP000016481">
    <property type="component" value="Unassembled WGS sequence"/>
</dbReference>
<dbReference type="AlphaFoldDB" id="U1PV40"/>
<dbReference type="EMBL" id="AWSC01000071">
    <property type="protein sequence ID" value="ERH14346.1"/>
    <property type="molecule type" value="Genomic_DNA"/>
</dbReference>